<dbReference type="GO" id="GO:0031966">
    <property type="term" value="C:mitochondrial membrane"/>
    <property type="evidence" value="ECO:0007669"/>
    <property type="project" value="UniProtKB-SubCell"/>
</dbReference>
<evidence type="ECO:0000256" key="5">
    <source>
        <dbReference type="ARBA" id="ARBA00022737"/>
    </source>
</evidence>
<dbReference type="GO" id="GO:0006843">
    <property type="term" value="P:mitochondrial citrate transmembrane transport"/>
    <property type="evidence" value="ECO:0007669"/>
    <property type="project" value="TreeGrafter"/>
</dbReference>
<dbReference type="GO" id="GO:0071913">
    <property type="term" value="F:citrate secondary active transmembrane transporter activity"/>
    <property type="evidence" value="ECO:0007669"/>
    <property type="project" value="TreeGrafter"/>
</dbReference>
<dbReference type="PROSITE" id="PS50920">
    <property type="entry name" value="SOLCAR"/>
    <property type="match status" value="2"/>
</dbReference>
<evidence type="ECO:0000256" key="2">
    <source>
        <dbReference type="ARBA" id="ARBA00006375"/>
    </source>
</evidence>
<evidence type="ECO:0000256" key="8">
    <source>
        <dbReference type="ARBA" id="ARBA00023136"/>
    </source>
</evidence>
<proteinExistence type="inferred from homology"/>
<keyword evidence="7" id="KW-0496">Mitochondrion</keyword>
<keyword evidence="3 10" id="KW-0813">Transport</keyword>
<dbReference type="InterPro" id="IPR023395">
    <property type="entry name" value="MCP_dom_sf"/>
</dbReference>
<dbReference type="Pfam" id="PF00153">
    <property type="entry name" value="Mito_carr"/>
    <property type="match status" value="1"/>
</dbReference>
<feature type="repeat" description="Solcar" evidence="9">
    <location>
        <begin position="89"/>
        <end position="170"/>
    </location>
</feature>
<organism evidence="12">
    <name type="scientific">Micromonas pusilla (strain CCMP1545)</name>
    <name type="common">Picoplanktonic green alga</name>
    <dbReference type="NCBI Taxonomy" id="564608"/>
    <lineage>
        <taxon>Eukaryota</taxon>
        <taxon>Viridiplantae</taxon>
        <taxon>Chlorophyta</taxon>
        <taxon>Mamiellophyceae</taxon>
        <taxon>Mamiellales</taxon>
        <taxon>Mamiellaceae</taxon>
        <taxon>Micromonas</taxon>
    </lineage>
</organism>
<dbReference type="Proteomes" id="UP000001876">
    <property type="component" value="Unassembled WGS sequence"/>
</dbReference>
<evidence type="ECO:0000256" key="10">
    <source>
        <dbReference type="RuleBase" id="RU000488"/>
    </source>
</evidence>
<sequence length="285" mass="28670">MASSEPLGPWTKAGIGALAGLVEVSCQQPLHALKNCVQDGRRFPLANPIAWYRGWLACVCVSAPTTATQFGGGAAFAALASSSQTPRADAGAVGAASAFAAGAASGAALNPFDLGAIQQQKHGGSLPGTARRLIREHGVGVLTRGGMATMAREGTYVLGFMWATPLIARRLAERGDAADGDVGASAVAVGDRLAASVVAGVAASVLTQPFDVVKTRMQANLGEGGGGDGGYRRVAAAVFRERGAAGLWLGLLPRALRVVGATFIVSSVDANASAMVATRRATAGS</sequence>
<keyword evidence="6" id="KW-1133">Transmembrane helix</keyword>
<dbReference type="AlphaFoldDB" id="C1N1B8"/>
<evidence type="ECO:0000256" key="3">
    <source>
        <dbReference type="ARBA" id="ARBA00022448"/>
    </source>
</evidence>
<feature type="repeat" description="Solcar" evidence="9">
    <location>
        <begin position="187"/>
        <end position="275"/>
    </location>
</feature>
<evidence type="ECO:0000313" key="12">
    <source>
        <dbReference type="Proteomes" id="UP000001876"/>
    </source>
</evidence>
<comment type="subcellular location">
    <subcellularLocation>
        <location evidence="1">Mitochondrion membrane</location>
        <topology evidence="1">Multi-pass membrane protein</topology>
    </subcellularLocation>
</comment>
<evidence type="ECO:0000256" key="6">
    <source>
        <dbReference type="ARBA" id="ARBA00022989"/>
    </source>
</evidence>
<dbReference type="Gene3D" id="1.50.40.10">
    <property type="entry name" value="Mitochondrial carrier domain"/>
    <property type="match status" value="1"/>
</dbReference>
<dbReference type="PANTHER" id="PTHR45788">
    <property type="entry name" value="SUCCINATE/FUMARATE MITOCHONDRIAL TRANSPORTER-RELATED"/>
    <property type="match status" value="1"/>
</dbReference>
<dbReference type="SUPFAM" id="SSF103506">
    <property type="entry name" value="Mitochondrial carrier"/>
    <property type="match status" value="1"/>
</dbReference>
<keyword evidence="12" id="KW-1185">Reference proteome</keyword>
<dbReference type="PANTHER" id="PTHR45788:SF4">
    <property type="entry name" value="TRICARBOXYLATE TRANSPORT PROTEIN, MITOCHONDRIAL"/>
    <property type="match status" value="1"/>
</dbReference>
<keyword evidence="8 9" id="KW-0472">Membrane</keyword>
<reference evidence="11 12" key="1">
    <citation type="journal article" date="2009" name="Science">
        <title>Green evolution and dynamic adaptations revealed by genomes of the marine picoeukaryotes Micromonas.</title>
        <authorList>
            <person name="Worden A.Z."/>
            <person name="Lee J.H."/>
            <person name="Mock T."/>
            <person name="Rouze P."/>
            <person name="Simmons M.P."/>
            <person name="Aerts A.L."/>
            <person name="Allen A.E."/>
            <person name="Cuvelier M.L."/>
            <person name="Derelle E."/>
            <person name="Everett M.V."/>
            <person name="Foulon E."/>
            <person name="Grimwood J."/>
            <person name="Gundlach H."/>
            <person name="Henrissat B."/>
            <person name="Napoli C."/>
            <person name="McDonald S.M."/>
            <person name="Parker M.S."/>
            <person name="Rombauts S."/>
            <person name="Salamov A."/>
            <person name="Von Dassow P."/>
            <person name="Badger J.H."/>
            <person name="Coutinho P.M."/>
            <person name="Demir E."/>
            <person name="Dubchak I."/>
            <person name="Gentemann C."/>
            <person name="Eikrem W."/>
            <person name="Gready J.E."/>
            <person name="John U."/>
            <person name="Lanier W."/>
            <person name="Lindquist E.A."/>
            <person name="Lucas S."/>
            <person name="Mayer K.F."/>
            <person name="Moreau H."/>
            <person name="Not F."/>
            <person name="Otillar R."/>
            <person name="Panaud O."/>
            <person name="Pangilinan J."/>
            <person name="Paulsen I."/>
            <person name="Piegu B."/>
            <person name="Poliakov A."/>
            <person name="Robbens S."/>
            <person name="Schmutz J."/>
            <person name="Toulza E."/>
            <person name="Wyss T."/>
            <person name="Zelensky A."/>
            <person name="Zhou K."/>
            <person name="Armbrust E.V."/>
            <person name="Bhattacharya D."/>
            <person name="Goodenough U.W."/>
            <person name="Van de Peer Y."/>
            <person name="Grigoriev I.V."/>
        </authorList>
    </citation>
    <scope>NUCLEOTIDE SEQUENCE [LARGE SCALE GENOMIC DNA]</scope>
    <source>
        <strain evidence="11 12">CCMP1545</strain>
    </source>
</reference>
<dbReference type="RefSeq" id="XP_003061785.1">
    <property type="nucleotide sequence ID" value="XM_003061739.1"/>
</dbReference>
<accession>C1N1B8</accession>
<dbReference type="KEGG" id="mpp:MICPUCDRAFT_51339"/>
<comment type="similarity">
    <text evidence="2 10">Belongs to the mitochondrial carrier (TC 2.A.29) family.</text>
</comment>
<evidence type="ECO:0000256" key="9">
    <source>
        <dbReference type="PROSITE-ProRule" id="PRU00282"/>
    </source>
</evidence>
<name>C1N1B8_MICPC</name>
<evidence type="ECO:0000256" key="4">
    <source>
        <dbReference type="ARBA" id="ARBA00022692"/>
    </source>
</evidence>
<evidence type="ECO:0000313" key="11">
    <source>
        <dbReference type="EMBL" id="EEH54415.1"/>
    </source>
</evidence>
<dbReference type="OrthoDB" id="44467at2759"/>
<keyword evidence="4 9" id="KW-0812">Transmembrane</keyword>
<gene>
    <name evidence="11" type="ORF">MICPUCDRAFT_51339</name>
</gene>
<dbReference type="InterPro" id="IPR018108">
    <property type="entry name" value="MCP_transmembrane"/>
</dbReference>
<dbReference type="GeneID" id="9687224"/>
<dbReference type="STRING" id="564608.C1N1B8"/>
<dbReference type="InterPro" id="IPR049563">
    <property type="entry name" value="TXTP-like"/>
</dbReference>
<dbReference type="OMA" id="APICAVQ"/>
<dbReference type="EMBL" id="GG663744">
    <property type="protein sequence ID" value="EEH54415.1"/>
    <property type="molecule type" value="Genomic_DNA"/>
</dbReference>
<keyword evidence="5" id="KW-0677">Repeat</keyword>
<dbReference type="eggNOG" id="KOG0756">
    <property type="taxonomic scope" value="Eukaryota"/>
</dbReference>
<protein>
    <submittedName>
        <fullName evidence="11">Mitochondrial carrier family</fullName>
    </submittedName>
</protein>
<evidence type="ECO:0000256" key="1">
    <source>
        <dbReference type="ARBA" id="ARBA00004225"/>
    </source>
</evidence>
<evidence type="ECO:0000256" key="7">
    <source>
        <dbReference type="ARBA" id="ARBA00023128"/>
    </source>
</evidence>